<proteinExistence type="predicted"/>
<keyword evidence="2" id="KW-0833">Ubl conjugation pathway</keyword>
<dbReference type="Pfam" id="PF00179">
    <property type="entry name" value="UQ_con"/>
    <property type="match status" value="1"/>
</dbReference>
<evidence type="ECO:0000256" key="3">
    <source>
        <dbReference type="SAM" id="MobiDB-lite"/>
    </source>
</evidence>
<evidence type="ECO:0000313" key="6">
    <source>
        <dbReference type="Proteomes" id="UP001175211"/>
    </source>
</evidence>
<evidence type="ECO:0000259" key="4">
    <source>
        <dbReference type="PROSITE" id="PS50127"/>
    </source>
</evidence>
<dbReference type="Gene3D" id="3.10.110.10">
    <property type="entry name" value="Ubiquitin Conjugating Enzyme"/>
    <property type="match status" value="1"/>
</dbReference>
<accession>A0AA39NGE2</accession>
<name>A0AA39NGE2_ARMTA</name>
<sequence length="946" mass="106644">MSNTPRTSRATKFYQQDIVKRNSSPHSFGIVLRCWHDAEDIPPSTDDPLMRPLERGEVGVTFLSEGSAREILPESELALVDRTLQPGDYCKRSIDDVRSGVVTNIRVRGRLQHVISGEPLEGWRNSDQVVPAMEAEIGDYVIYDDWVGQIVEVTFGTDVSLIALTQALQLYDENIIEVSNGQLVRLPEFSTRLAIGQKGSDILPSSSVQNLIGFFLGSNRTDHSVDTVVAVKHTVYAIAWLAVNQTLAPSVAENHPRPQRFWYGQDISKLTLIRGRSDFQMRIGDKVNLVERTGHPVTIHGRSMQGVPPIHVETLTVAETETTVDILWQDGTSETLKSVDLIPYLNTDEYDCWPGDHVLWRGEDQKRPAIVQSVDAAHRTASILLPDTGNIELASVLELDAHGVSDVEPQFGTEGLGVRLGDFVFIHREGTTNGYDPPRIPRIGELEAWAREGPFYPGHIEGWRKEMAELGNNVAKKRGTEGAFQDGNMRQPWANDCDLFWLGEVTKLQLDGQIEVLHPEGSVRVYPLQRLTRLYDSIEQLEDDPWGDEHSHNEHEYFEGSGYWPDENGIWSHLDGSVDGWEDTEDVNDTMDVEMWHHEEDTPRVSGPSSPSIIDQFPPPPTVEVDPEPDTMSVDPDIDTTKDGTTIDEEDDDFPWKRFDILPSAPHDHAYYASPPAQPSKSFLSRLQREYRILQSSLPESIIIRTYEDRSDLLRSLIIGPNNTPYEDAPFVIDWMLPTTFPSSPPIGHFLSWTNGNGRVNPNLYEEGKVCLSILGTWAGDQNETWSASRSSLLQAFVSIQGLVLVKEPWFCEPAYEKLRGTEEGIVNRQISSRWYSFIHLIWYFSRLYSEKAYVLSRGFVRRALEIPLGGLEKEISWLYYTNHRLEKVVRDCRALVEKSRQEIDLTEGELDLAIPRLTAGGIIAVERTLTKLQALLDSSPSSLTS</sequence>
<dbReference type="SMART" id="SM00212">
    <property type="entry name" value="UBCc"/>
    <property type="match status" value="1"/>
</dbReference>
<keyword evidence="6" id="KW-1185">Reference proteome</keyword>
<dbReference type="InterPro" id="IPR000608">
    <property type="entry name" value="UBC"/>
</dbReference>
<reference evidence="5" key="1">
    <citation type="submission" date="2023-06" db="EMBL/GenBank/DDBJ databases">
        <authorList>
            <consortium name="Lawrence Berkeley National Laboratory"/>
            <person name="Ahrendt S."/>
            <person name="Sahu N."/>
            <person name="Indic B."/>
            <person name="Wong-Bajracharya J."/>
            <person name="Merenyi Z."/>
            <person name="Ke H.-M."/>
            <person name="Monk M."/>
            <person name="Kocsube S."/>
            <person name="Drula E."/>
            <person name="Lipzen A."/>
            <person name="Balint B."/>
            <person name="Henrissat B."/>
            <person name="Andreopoulos B."/>
            <person name="Martin F.M."/>
            <person name="Harder C.B."/>
            <person name="Rigling D."/>
            <person name="Ford K.L."/>
            <person name="Foster G.D."/>
            <person name="Pangilinan J."/>
            <person name="Papanicolaou A."/>
            <person name="Barry K."/>
            <person name="LaButti K."/>
            <person name="Viragh M."/>
            <person name="Koriabine M."/>
            <person name="Yan M."/>
            <person name="Riley R."/>
            <person name="Champramary S."/>
            <person name="Plett K.L."/>
            <person name="Tsai I.J."/>
            <person name="Slot J."/>
            <person name="Sipos G."/>
            <person name="Plett J."/>
            <person name="Nagy L.G."/>
            <person name="Grigoriev I.V."/>
        </authorList>
    </citation>
    <scope>NUCLEOTIDE SEQUENCE</scope>
    <source>
        <strain evidence="5">CCBAS 213</strain>
    </source>
</reference>
<dbReference type="EMBL" id="JAUEPS010000005">
    <property type="protein sequence ID" value="KAK0464978.1"/>
    <property type="molecule type" value="Genomic_DNA"/>
</dbReference>
<dbReference type="GeneID" id="85363274"/>
<dbReference type="InterPro" id="IPR016135">
    <property type="entry name" value="UBQ-conjugating_enzyme/RWD"/>
</dbReference>
<dbReference type="GO" id="GO:0061631">
    <property type="term" value="F:ubiquitin conjugating enzyme activity"/>
    <property type="evidence" value="ECO:0007669"/>
    <property type="project" value="TreeGrafter"/>
</dbReference>
<dbReference type="Proteomes" id="UP001175211">
    <property type="component" value="Unassembled WGS sequence"/>
</dbReference>
<dbReference type="PROSITE" id="PS50127">
    <property type="entry name" value="UBC_2"/>
    <property type="match status" value="1"/>
</dbReference>
<feature type="region of interest" description="Disordered" evidence="3">
    <location>
        <begin position="618"/>
        <end position="652"/>
    </location>
</feature>
<evidence type="ECO:0000256" key="2">
    <source>
        <dbReference type="ARBA" id="ARBA00022786"/>
    </source>
</evidence>
<evidence type="ECO:0000256" key="1">
    <source>
        <dbReference type="ARBA" id="ARBA00022679"/>
    </source>
</evidence>
<dbReference type="SUPFAM" id="SSF54495">
    <property type="entry name" value="UBC-like"/>
    <property type="match status" value="1"/>
</dbReference>
<gene>
    <name evidence="5" type="ORF">EV420DRAFT_1717965</name>
</gene>
<dbReference type="PANTHER" id="PTHR46116:SF15">
    <property type="entry name" value="(E3-INDEPENDENT) E2 UBIQUITIN-CONJUGATING ENZYME"/>
    <property type="match status" value="1"/>
</dbReference>
<dbReference type="AlphaFoldDB" id="A0AA39NGE2"/>
<comment type="caution">
    <text evidence="5">The sequence shown here is derived from an EMBL/GenBank/DDBJ whole genome shotgun (WGS) entry which is preliminary data.</text>
</comment>
<dbReference type="PANTHER" id="PTHR46116">
    <property type="entry name" value="(E3-INDEPENDENT) E2 UBIQUITIN-CONJUGATING ENZYME"/>
    <property type="match status" value="1"/>
</dbReference>
<evidence type="ECO:0000313" key="5">
    <source>
        <dbReference type="EMBL" id="KAK0464978.1"/>
    </source>
</evidence>
<protein>
    <recommendedName>
        <fullName evidence="4">UBC core domain-containing protein</fullName>
    </recommendedName>
</protein>
<dbReference type="CDD" id="cd23837">
    <property type="entry name" value="UBCc_UBE2O"/>
    <property type="match status" value="1"/>
</dbReference>
<keyword evidence="1" id="KW-0808">Transferase</keyword>
<dbReference type="RefSeq" id="XP_060336026.1">
    <property type="nucleotide sequence ID" value="XM_060479726.1"/>
</dbReference>
<feature type="domain" description="UBC core" evidence="4">
    <location>
        <begin position="682"/>
        <end position="851"/>
    </location>
</feature>
<organism evidence="5 6">
    <name type="scientific">Armillaria tabescens</name>
    <name type="common">Ringless honey mushroom</name>
    <name type="synonym">Agaricus tabescens</name>
    <dbReference type="NCBI Taxonomy" id="1929756"/>
    <lineage>
        <taxon>Eukaryota</taxon>
        <taxon>Fungi</taxon>
        <taxon>Dikarya</taxon>
        <taxon>Basidiomycota</taxon>
        <taxon>Agaricomycotina</taxon>
        <taxon>Agaricomycetes</taxon>
        <taxon>Agaricomycetidae</taxon>
        <taxon>Agaricales</taxon>
        <taxon>Marasmiineae</taxon>
        <taxon>Physalacriaceae</taxon>
        <taxon>Desarmillaria</taxon>
    </lineage>
</organism>